<dbReference type="InterPro" id="IPR050330">
    <property type="entry name" value="Bact_OuterMem_StrucFunc"/>
</dbReference>
<dbReference type="RefSeq" id="WP_084206023.1">
    <property type="nucleotide sequence ID" value="NZ_AP017422.1"/>
</dbReference>
<evidence type="ECO:0000313" key="8">
    <source>
        <dbReference type="EMBL" id="SIS70873.1"/>
    </source>
</evidence>
<dbReference type="Pfam" id="PF07676">
    <property type="entry name" value="PD40"/>
    <property type="match status" value="1"/>
</dbReference>
<dbReference type="STRING" id="477680.SAMN05421788_101747"/>
<dbReference type="EMBL" id="FTOR01000001">
    <property type="protein sequence ID" value="SIS70873.1"/>
    <property type="molecule type" value="Genomic_DNA"/>
</dbReference>
<feature type="compositionally biased region" description="Basic and acidic residues" evidence="5">
    <location>
        <begin position="592"/>
        <end position="602"/>
    </location>
</feature>
<dbReference type="Pfam" id="PF00691">
    <property type="entry name" value="OmpA"/>
    <property type="match status" value="1"/>
</dbReference>
<dbReference type="InterPro" id="IPR006690">
    <property type="entry name" value="OMPA-like_CS"/>
</dbReference>
<evidence type="ECO:0000256" key="1">
    <source>
        <dbReference type="ARBA" id="ARBA00004442"/>
    </source>
</evidence>
<accession>A0A173MPA6</accession>
<dbReference type="CDD" id="cd07185">
    <property type="entry name" value="OmpA_C-like"/>
    <property type="match status" value="1"/>
</dbReference>
<dbReference type="Gene3D" id="1.25.40.10">
    <property type="entry name" value="Tetratricopeptide repeat domain"/>
    <property type="match status" value="1"/>
</dbReference>
<dbReference type="SUPFAM" id="SSF82171">
    <property type="entry name" value="DPP6 N-terminal domain-like"/>
    <property type="match status" value="1"/>
</dbReference>
<feature type="signal peptide" evidence="6">
    <location>
        <begin position="1"/>
        <end position="28"/>
    </location>
</feature>
<dbReference type="AlphaFoldDB" id="A0A173MPA6"/>
<dbReference type="KEGG" id="fln:FLA_5355"/>
<evidence type="ECO:0000256" key="2">
    <source>
        <dbReference type="ARBA" id="ARBA00023136"/>
    </source>
</evidence>
<reference evidence="9" key="1">
    <citation type="submission" date="2017-01" db="EMBL/GenBank/DDBJ databases">
        <authorList>
            <person name="Varghese N."/>
            <person name="Submissions S."/>
        </authorList>
    </citation>
    <scope>NUCLEOTIDE SEQUENCE [LARGE SCALE GENOMIC DNA]</scope>
    <source>
        <strain evidence="9">DSM 21054</strain>
    </source>
</reference>
<protein>
    <submittedName>
        <fullName evidence="8">WD40-like Beta Propeller Repeat</fullName>
    </submittedName>
</protein>
<dbReference type="GO" id="GO:0009279">
    <property type="term" value="C:cell outer membrane"/>
    <property type="evidence" value="ECO:0007669"/>
    <property type="project" value="UniProtKB-SubCell"/>
</dbReference>
<evidence type="ECO:0000313" key="9">
    <source>
        <dbReference type="Proteomes" id="UP000186917"/>
    </source>
</evidence>
<dbReference type="SUPFAM" id="SSF103088">
    <property type="entry name" value="OmpA-like"/>
    <property type="match status" value="1"/>
</dbReference>
<dbReference type="InterPro" id="IPR006664">
    <property type="entry name" value="OMP_bac"/>
</dbReference>
<dbReference type="PROSITE" id="PS01068">
    <property type="entry name" value="OMPA_1"/>
    <property type="match status" value="1"/>
</dbReference>
<dbReference type="InterPro" id="IPR006665">
    <property type="entry name" value="OmpA-like"/>
</dbReference>
<evidence type="ECO:0000256" key="5">
    <source>
        <dbReference type="SAM" id="MobiDB-lite"/>
    </source>
</evidence>
<dbReference type="InterPro" id="IPR011990">
    <property type="entry name" value="TPR-like_helical_dom_sf"/>
</dbReference>
<dbReference type="Gene3D" id="2.120.10.30">
    <property type="entry name" value="TolB, C-terminal domain"/>
    <property type="match status" value="1"/>
</dbReference>
<dbReference type="PROSITE" id="PS51123">
    <property type="entry name" value="OMPA_2"/>
    <property type="match status" value="1"/>
</dbReference>
<feature type="region of interest" description="Disordered" evidence="5">
    <location>
        <begin position="574"/>
        <end position="608"/>
    </location>
</feature>
<sequence length="608" mass="66299">MKLTVYKKRLITLALAGGLMLVVCAVQAQLSYDYLKAADSYFKKADYSSAFAYYEKFLQAKGGAGDEHDPYAITSAKKKAAVSSKQQAVYQLAESYRLLTVYDKAAPLYQQITAEHAAEFPLAYYHYATCLRALARYSEAEKAINSFIGSYKENDSYSANAQRELLNLRFIQQQLQKGDSAQYAISKISKGKEGASYAPVWAGDNTLLFTATWTEGGKGHTNHLFKATYNNGELSNVSRAGLPASDLHEGAAVLSADGNTMYLTRWQVKGGKKSAAIYVSRKTNNGTHTEWQAPVALSEVVNTTGYNSQQPFLMPGGKQLLYVSDKPGGQGGLDIWVAELNSDGNPVKTTNPGMGINTQFNEQAPYYHAASRTLVFASEGRVGMGGYDLFYSKGTVGNWDAPENFGYPVNSVKDDIYFASRGSSDNILEQVVLSSDRSAVCCLELLQLQKQQPVVAKVTPPVPDSAVVTKTEPEKPVVKEPLTKEPVETVTVLGNVFFELNKATVTRQSYPQLDSLAIQLQARANTIVEISGHTDDTGSDELNQQLSEERAANVVAYLVSKGVSKSRLTAKGYGATKPVAPNKNADGTDNPAGREKNRRTEMRIITIQ</sequence>
<feature type="chain" id="PRO_5030023243" evidence="6">
    <location>
        <begin position="29"/>
        <end position="608"/>
    </location>
</feature>
<evidence type="ECO:0000256" key="6">
    <source>
        <dbReference type="SAM" id="SignalP"/>
    </source>
</evidence>
<comment type="subcellular location">
    <subcellularLocation>
        <location evidence="1">Cell outer membrane</location>
    </subcellularLocation>
</comment>
<keyword evidence="2 4" id="KW-0472">Membrane</keyword>
<gene>
    <name evidence="8" type="ORF">SAMN05421788_101747</name>
</gene>
<dbReference type="PANTHER" id="PTHR30329">
    <property type="entry name" value="STATOR ELEMENT OF FLAGELLAR MOTOR COMPLEX"/>
    <property type="match status" value="1"/>
</dbReference>
<dbReference type="PANTHER" id="PTHR30329:SF21">
    <property type="entry name" value="LIPOPROTEIN YIAD-RELATED"/>
    <property type="match status" value="1"/>
</dbReference>
<dbReference type="InterPro" id="IPR011659">
    <property type="entry name" value="WD40"/>
</dbReference>
<keyword evidence="6" id="KW-0732">Signal</keyword>
<dbReference type="Proteomes" id="UP000186917">
    <property type="component" value="Unassembled WGS sequence"/>
</dbReference>
<organism evidence="8 9">
    <name type="scientific">Filimonas lacunae</name>
    <dbReference type="NCBI Taxonomy" id="477680"/>
    <lineage>
        <taxon>Bacteria</taxon>
        <taxon>Pseudomonadati</taxon>
        <taxon>Bacteroidota</taxon>
        <taxon>Chitinophagia</taxon>
        <taxon>Chitinophagales</taxon>
        <taxon>Chitinophagaceae</taxon>
        <taxon>Filimonas</taxon>
    </lineage>
</organism>
<name>A0A173MPA6_9BACT</name>
<keyword evidence="3" id="KW-0998">Cell outer membrane</keyword>
<evidence type="ECO:0000256" key="3">
    <source>
        <dbReference type="ARBA" id="ARBA00023237"/>
    </source>
</evidence>
<dbReference type="InterPro" id="IPR036737">
    <property type="entry name" value="OmpA-like_sf"/>
</dbReference>
<dbReference type="InterPro" id="IPR011042">
    <property type="entry name" value="6-blade_b-propeller_TolB-like"/>
</dbReference>
<proteinExistence type="predicted"/>
<feature type="domain" description="OmpA-like" evidence="7">
    <location>
        <begin position="485"/>
        <end position="608"/>
    </location>
</feature>
<evidence type="ECO:0000256" key="4">
    <source>
        <dbReference type="PROSITE-ProRule" id="PRU00473"/>
    </source>
</evidence>
<evidence type="ECO:0000259" key="7">
    <source>
        <dbReference type="PROSITE" id="PS51123"/>
    </source>
</evidence>
<dbReference type="Gene3D" id="3.30.1330.60">
    <property type="entry name" value="OmpA-like domain"/>
    <property type="match status" value="1"/>
</dbReference>
<keyword evidence="9" id="KW-1185">Reference proteome</keyword>
<dbReference type="PRINTS" id="PR01021">
    <property type="entry name" value="OMPADOMAIN"/>
</dbReference>
<dbReference type="SUPFAM" id="SSF48452">
    <property type="entry name" value="TPR-like"/>
    <property type="match status" value="1"/>
</dbReference>